<accession>A0A930Y6Q1</accession>
<keyword evidence="1" id="KW-0812">Transmembrane</keyword>
<evidence type="ECO:0000256" key="1">
    <source>
        <dbReference type="SAM" id="Phobius"/>
    </source>
</evidence>
<feature type="transmembrane region" description="Helical" evidence="1">
    <location>
        <begin position="95"/>
        <end position="113"/>
    </location>
</feature>
<dbReference type="EMBL" id="JADIVZ010000002">
    <property type="protein sequence ID" value="MBF4161181.1"/>
    <property type="molecule type" value="Genomic_DNA"/>
</dbReference>
<feature type="transmembrane region" description="Helical" evidence="1">
    <location>
        <begin position="35"/>
        <end position="56"/>
    </location>
</feature>
<evidence type="ECO:0000259" key="2">
    <source>
        <dbReference type="Pfam" id="PF04892"/>
    </source>
</evidence>
<gene>
    <name evidence="3" type="ORF">ISG29_05715</name>
</gene>
<keyword evidence="1" id="KW-0472">Membrane</keyword>
<dbReference type="Pfam" id="PF04892">
    <property type="entry name" value="VanZ"/>
    <property type="match status" value="1"/>
</dbReference>
<reference evidence="3" key="1">
    <citation type="submission" date="2020-11" db="EMBL/GenBank/DDBJ databases">
        <title>Nocardioides sp. CBS4Y-1, whole genome shotgun sequence.</title>
        <authorList>
            <person name="Tuo L."/>
        </authorList>
    </citation>
    <scope>NUCLEOTIDE SEQUENCE</scope>
    <source>
        <strain evidence="3">CBS4Y-1</strain>
    </source>
</reference>
<dbReference type="AlphaFoldDB" id="A0A930Y6Q1"/>
<feature type="transmembrane region" description="Helical" evidence="1">
    <location>
        <begin position="159"/>
        <end position="176"/>
    </location>
</feature>
<evidence type="ECO:0000313" key="3">
    <source>
        <dbReference type="EMBL" id="MBF4161181.1"/>
    </source>
</evidence>
<dbReference type="RefSeq" id="WP_194502434.1">
    <property type="nucleotide sequence ID" value="NZ_JADIVZ010000002.1"/>
</dbReference>
<sequence length="189" mass="20071">MFPVGGVGAMLVGAVLSGVLAALLALTLRRRFGTTWAVTVALLVWSVVCIGLLTLLPANGPVQVVFAEDRLPGCSFDYGGPAPDGFWIFSGGQRMLNTVIFVPSGALLVLTLARWRTAWVTVPIGLVLLAAYSVGIELTQLELARLDRACDVTDMVDNTTGALIGGIVGLALLPVVRPWRHGRRSRTHP</sequence>
<keyword evidence="1" id="KW-1133">Transmembrane helix</keyword>
<feature type="transmembrane region" description="Helical" evidence="1">
    <location>
        <begin position="6"/>
        <end position="28"/>
    </location>
</feature>
<dbReference type="Proteomes" id="UP000656804">
    <property type="component" value="Unassembled WGS sequence"/>
</dbReference>
<proteinExistence type="predicted"/>
<protein>
    <submittedName>
        <fullName evidence="3">VanZ family protein</fullName>
    </submittedName>
</protein>
<evidence type="ECO:0000313" key="4">
    <source>
        <dbReference type="Proteomes" id="UP000656804"/>
    </source>
</evidence>
<dbReference type="InterPro" id="IPR006976">
    <property type="entry name" value="VanZ-like"/>
</dbReference>
<feature type="domain" description="VanZ-like" evidence="2">
    <location>
        <begin position="92"/>
        <end position="168"/>
    </location>
</feature>
<name>A0A930Y6Q1_9ACTN</name>
<keyword evidence="4" id="KW-1185">Reference proteome</keyword>
<comment type="caution">
    <text evidence="3">The sequence shown here is derived from an EMBL/GenBank/DDBJ whole genome shotgun (WGS) entry which is preliminary data.</text>
</comment>
<organism evidence="3 4">
    <name type="scientific">Nocardioides acrostichi</name>
    <dbReference type="NCBI Taxonomy" id="2784339"/>
    <lineage>
        <taxon>Bacteria</taxon>
        <taxon>Bacillati</taxon>
        <taxon>Actinomycetota</taxon>
        <taxon>Actinomycetes</taxon>
        <taxon>Propionibacteriales</taxon>
        <taxon>Nocardioidaceae</taxon>
        <taxon>Nocardioides</taxon>
    </lineage>
</organism>
<feature type="transmembrane region" description="Helical" evidence="1">
    <location>
        <begin position="120"/>
        <end position="139"/>
    </location>
</feature>